<organism evidence="1 2">
    <name type="scientific">Hyalomma asiaticum</name>
    <name type="common">Tick</name>
    <dbReference type="NCBI Taxonomy" id="266040"/>
    <lineage>
        <taxon>Eukaryota</taxon>
        <taxon>Metazoa</taxon>
        <taxon>Ecdysozoa</taxon>
        <taxon>Arthropoda</taxon>
        <taxon>Chelicerata</taxon>
        <taxon>Arachnida</taxon>
        <taxon>Acari</taxon>
        <taxon>Parasitiformes</taxon>
        <taxon>Ixodida</taxon>
        <taxon>Ixodoidea</taxon>
        <taxon>Ixodidae</taxon>
        <taxon>Hyalomminae</taxon>
        <taxon>Hyalomma</taxon>
    </lineage>
</organism>
<protein>
    <submittedName>
        <fullName evidence="1">Uncharacterized protein</fullName>
    </submittedName>
</protein>
<gene>
    <name evidence="1" type="ORF">HPB50_008694</name>
</gene>
<reference evidence="1" key="1">
    <citation type="submission" date="2020-05" db="EMBL/GenBank/DDBJ databases">
        <title>Large-scale comparative analyses of tick genomes elucidate their genetic diversity and vector capacities.</title>
        <authorList>
            <person name="Jia N."/>
            <person name="Wang J."/>
            <person name="Shi W."/>
            <person name="Du L."/>
            <person name="Sun Y."/>
            <person name="Zhan W."/>
            <person name="Jiang J."/>
            <person name="Wang Q."/>
            <person name="Zhang B."/>
            <person name="Ji P."/>
            <person name="Sakyi L.B."/>
            <person name="Cui X."/>
            <person name="Yuan T."/>
            <person name="Jiang B."/>
            <person name="Yang W."/>
            <person name="Lam T.T.-Y."/>
            <person name="Chang Q."/>
            <person name="Ding S."/>
            <person name="Wang X."/>
            <person name="Zhu J."/>
            <person name="Ruan X."/>
            <person name="Zhao L."/>
            <person name="Wei J."/>
            <person name="Que T."/>
            <person name="Du C."/>
            <person name="Cheng J."/>
            <person name="Dai P."/>
            <person name="Han X."/>
            <person name="Huang E."/>
            <person name="Gao Y."/>
            <person name="Liu J."/>
            <person name="Shao H."/>
            <person name="Ye R."/>
            <person name="Li L."/>
            <person name="Wei W."/>
            <person name="Wang X."/>
            <person name="Wang C."/>
            <person name="Yang T."/>
            <person name="Huo Q."/>
            <person name="Li W."/>
            <person name="Guo W."/>
            <person name="Chen H."/>
            <person name="Zhou L."/>
            <person name="Ni X."/>
            <person name="Tian J."/>
            <person name="Zhou Y."/>
            <person name="Sheng Y."/>
            <person name="Liu T."/>
            <person name="Pan Y."/>
            <person name="Xia L."/>
            <person name="Li J."/>
            <person name="Zhao F."/>
            <person name="Cao W."/>
        </authorList>
    </citation>
    <scope>NUCLEOTIDE SEQUENCE</scope>
    <source>
        <strain evidence="1">Hyas-2018</strain>
    </source>
</reference>
<dbReference type="Proteomes" id="UP000821845">
    <property type="component" value="Chromosome 7"/>
</dbReference>
<evidence type="ECO:0000313" key="2">
    <source>
        <dbReference type="Proteomes" id="UP000821845"/>
    </source>
</evidence>
<name>A0ACB7RV59_HYAAI</name>
<evidence type="ECO:0000313" key="1">
    <source>
        <dbReference type="EMBL" id="KAH6925709.1"/>
    </source>
</evidence>
<keyword evidence="2" id="KW-1185">Reference proteome</keyword>
<proteinExistence type="predicted"/>
<sequence>MTKRAKQQRTGTPAVPCDRCDRWLYHDEAGFPDLAAASAASPFTCKPCLTVEGFQARLHALEAVVTGLVRQATARGQEVPERSEQEQDTILSTSTPNAGARRTPTSSPSGKPETERARLSTLTTQHRMTTMSHATRARQGTIDRPRIHTNVKEVGDKSEGAPLQELGTIPNSPGEPQQVNAPPMSNDNARKQEHRHSEEYTKSTQAPRDTQSQIFLMGDGNVPRLAKALLRQLGPRQSVQTCWTQHATVKRAQKLLHKYIGETKEPCRYRRLVVLLVGAADAVRGTRPEDIIQVIRDSMAPYAERLAICSAPEVTT</sequence>
<dbReference type="EMBL" id="CM023487">
    <property type="protein sequence ID" value="KAH6925709.1"/>
    <property type="molecule type" value="Genomic_DNA"/>
</dbReference>
<accession>A0ACB7RV59</accession>
<comment type="caution">
    <text evidence="1">The sequence shown here is derived from an EMBL/GenBank/DDBJ whole genome shotgun (WGS) entry which is preliminary data.</text>
</comment>